<keyword evidence="3 5" id="KW-1133">Transmembrane helix</keyword>
<accession>A0ABT4UJ89</accession>
<comment type="caution">
    <text evidence="6">The sequence shown here is derived from an EMBL/GenBank/DDBJ whole genome shotgun (WGS) entry which is preliminary data.</text>
</comment>
<evidence type="ECO:0000256" key="1">
    <source>
        <dbReference type="ARBA" id="ARBA00004141"/>
    </source>
</evidence>
<reference evidence="6 7" key="1">
    <citation type="submission" date="2022-12" db="EMBL/GenBank/DDBJ databases">
        <title>Chitinophagaceae gen. sp. nov., a new member of the family Chitinophagaceae, isolated from soil in a chemical factory.</title>
        <authorList>
            <person name="Ke Z."/>
        </authorList>
    </citation>
    <scope>NUCLEOTIDE SEQUENCE [LARGE SCALE GENOMIC DNA]</scope>
    <source>
        <strain evidence="6 7">LY-5</strain>
    </source>
</reference>
<evidence type="ECO:0000313" key="7">
    <source>
        <dbReference type="Proteomes" id="UP001210231"/>
    </source>
</evidence>
<feature type="transmembrane region" description="Helical" evidence="5">
    <location>
        <begin position="21"/>
        <end position="39"/>
    </location>
</feature>
<sequence>MNRLFLNFRQISAATIAKTMLTGLVTGLVIISLFVFTVNNPKPEWGNNWRMQPLLLTPLVVAFGSLVFFANRIFQPQNKTVKTLLLIGSIIAFVFSIWIGIIIGLNGTLWN</sequence>
<keyword evidence="4 5" id="KW-0472">Membrane</keyword>
<dbReference type="Proteomes" id="UP001210231">
    <property type="component" value="Unassembled WGS sequence"/>
</dbReference>
<keyword evidence="2 5" id="KW-0812">Transmembrane</keyword>
<keyword evidence="7" id="KW-1185">Reference proteome</keyword>
<comment type="subcellular location">
    <subcellularLocation>
        <location evidence="1">Membrane</location>
        <topology evidence="1">Multi-pass membrane protein</topology>
    </subcellularLocation>
</comment>
<proteinExistence type="predicted"/>
<feature type="transmembrane region" description="Helical" evidence="5">
    <location>
        <begin position="51"/>
        <end position="71"/>
    </location>
</feature>
<name>A0ABT4UJ89_9BACT</name>
<evidence type="ECO:0000256" key="3">
    <source>
        <dbReference type="ARBA" id="ARBA00022989"/>
    </source>
</evidence>
<dbReference type="EMBL" id="JAQGEF010000005">
    <property type="protein sequence ID" value="MDA3614427.1"/>
    <property type="molecule type" value="Genomic_DNA"/>
</dbReference>
<dbReference type="Pfam" id="PF04172">
    <property type="entry name" value="LrgB"/>
    <property type="match status" value="1"/>
</dbReference>
<evidence type="ECO:0000256" key="4">
    <source>
        <dbReference type="ARBA" id="ARBA00023136"/>
    </source>
</evidence>
<protein>
    <submittedName>
        <fullName evidence="6">LrgB family protein</fullName>
    </submittedName>
</protein>
<evidence type="ECO:0000256" key="2">
    <source>
        <dbReference type="ARBA" id="ARBA00022692"/>
    </source>
</evidence>
<evidence type="ECO:0000256" key="5">
    <source>
        <dbReference type="SAM" id="Phobius"/>
    </source>
</evidence>
<gene>
    <name evidence="6" type="ORF">O3P16_06375</name>
</gene>
<organism evidence="6 7">
    <name type="scientific">Polluticaenibacter yanchengensis</name>
    <dbReference type="NCBI Taxonomy" id="3014562"/>
    <lineage>
        <taxon>Bacteria</taxon>
        <taxon>Pseudomonadati</taxon>
        <taxon>Bacteroidota</taxon>
        <taxon>Chitinophagia</taxon>
        <taxon>Chitinophagales</taxon>
        <taxon>Chitinophagaceae</taxon>
        <taxon>Polluticaenibacter</taxon>
    </lineage>
</organism>
<evidence type="ECO:0000313" key="6">
    <source>
        <dbReference type="EMBL" id="MDA3614427.1"/>
    </source>
</evidence>
<feature type="transmembrane region" description="Helical" evidence="5">
    <location>
        <begin position="83"/>
        <end position="105"/>
    </location>
</feature>
<dbReference type="RefSeq" id="WP_407030755.1">
    <property type="nucleotide sequence ID" value="NZ_JAQGEF010000005.1"/>
</dbReference>
<dbReference type="InterPro" id="IPR007300">
    <property type="entry name" value="CidB/LrgB"/>
</dbReference>